<dbReference type="Pfam" id="PF03881">
    <property type="entry name" value="Fructosamin_kin"/>
    <property type="match status" value="1"/>
</dbReference>
<comment type="caution">
    <text evidence="2">The sequence shown here is derived from an EMBL/GenBank/DDBJ whole genome shotgun (WGS) entry which is preliminary data.</text>
</comment>
<organism evidence="2 3">
    <name type="scientific">Monascus purpureus</name>
    <name type="common">Red mold</name>
    <name type="synonym">Monascus anka</name>
    <dbReference type="NCBI Taxonomy" id="5098"/>
    <lineage>
        <taxon>Eukaryota</taxon>
        <taxon>Fungi</taxon>
        <taxon>Dikarya</taxon>
        <taxon>Ascomycota</taxon>
        <taxon>Pezizomycotina</taxon>
        <taxon>Eurotiomycetes</taxon>
        <taxon>Eurotiomycetidae</taxon>
        <taxon>Eurotiales</taxon>
        <taxon>Aspergillaceae</taxon>
        <taxon>Monascus</taxon>
    </lineage>
</organism>
<dbReference type="Proteomes" id="UP000319663">
    <property type="component" value="Unassembled WGS sequence"/>
</dbReference>
<feature type="compositionally biased region" description="Polar residues" evidence="1">
    <location>
        <begin position="491"/>
        <end position="509"/>
    </location>
</feature>
<feature type="region of interest" description="Disordered" evidence="1">
    <location>
        <begin position="919"/>
        <end position="967"/>
    </location>
</feature>
<dbReference type="AlphaFoldDB" id="A0A507QKM3"/>
<evidence type="ECO:0008006" key="4">
    <source>
        <dbReference type="Google" id="ProtNLM"/>
    </source>
</evidence>
<keyword evidence="3" id="KW-1185">Reference proteome</keyword>
<feature type="compositionally biased region" description="Polar residues" evidence="1">
    <location>
        <begin position="319"/>
        <end position="335"/>
    </location>
</feature>
<feature type="compositionally biased region" description="Basic and acidic residues" evidence="1">
    <location>
        <begin position="678"/>
        <end position="687"/>
    </location>
</feature>
<feature type="region of interest" description="Disordered" evidence="1">
    <location>
        <begin position="549"/>
        <end position="568"/>
    </location>
</feature>
<feature type="region of interest" description="Disordered" evidence="1">
    <location>
        <begin position="721"/>
        <end position="796"/>
    </location>
</feature>
<feature type="compositionally biased region" description="Polar residues" evidence="1">
    <location>
        <begin position="373"/>
        <end position="385"/>
    </location>
</feature>
<protein>
    <recommendedName>
        <fullName evidence="4">LysM domain-containing protein</fullName>
    </recommendedName>
</protein>
<feature type="region of interest" description="Disordered" evidence="1">
    <location>
        <begin position="319"/>
        <end position="437"/>
    </location>
</feature>
<feature type="compositionally biased region" description="Basic and acidic residues" evidence="1">
    <location>
        <begin position="958"/>
        <end position="967"/>
    </location>
</feature>
<dbReference type="PANTHER" id="PTHR12149">
    <property type="entry name" value="FRUCTOSAMINE 3 KINASE-RELATED PROTEIN"/>
    <property type="match status" value="1"/>
</dbReference>
<sequence length="967" mass="106374">MRALSEDPQQDIDRENVKVDVDPQVIAALLEGCRVVSIQDYGNSFWAHSNRVSVELADGTRHSFFLKVASKEQGQNMLHGKFESMKAIYAVLPGFAPKPIAYGAHDNIPFTASLAALHGNSKCPTRKFGFHMTTYFGNLPQITDWEESWEVFFAKGMKQAIELRVKAKGRDQTSMFCSLPFSTRSYLVCCAPSRAMAGRRILHFPTGIFNELGQWRPVCNRFGDEYRRMYRSHAPRSPPEEDYDGRLDLYKQKFNTHVSALFIANHALREPSEIRLIFSENLVNWLPQTNKLASRAPKTCFHVNPELLSEHEPRIVTTHKVQQINRDSTSSTASPAQRDASTVRSRTRRRPSFNDDDSNNDDAGHGELDLSSRYESALSSGASTPRSRHAAPSPHPSRQISPLPMRHPSRASRPLDRDGRQKRDPTPMGGLSLAGSRQLNLAETSRAAVDLLDASWSSLQGLASSVLGSDTKRTATSNGTAKNHTRRKPSWTDSYLRSTPRSLAPSSWGPSGRATPEIGGGSQEERLALLQAKKREALLLADTDSVSDLASRHKRRDSVDRSDQTTIDPEQDTGALVYIHHVQGNDTISGVTIRYGCQPAIFRKANGFWPSDSIQSRKTVLLPVGSCSVKGRPIPPAERKDLGNIHAAKDSSEDLSASSIAPVTVQTTEAPSNGDIPSNKKSENERDQIWKHESWVQIDGFPSPVEIGRVPRRTLGFFPRTRRKSLLHTDSESPPPSVRDPTIHQPLAQSSEPQPSSITVPKIRLDADMRQTTSRSGVRHQRNRSSFHLSGPGVGTLDRDVVAPGPAPDKLNQFFAQHMPNLAPSATDLQSQTASPVSTPTSIASTPLDNLGGMLEGWVRKVAMRAKTNINEWQQQAQLSTGRSHVPGFDDGVLGGDLIELDSGLDARHNNRAAAMDTVAGRDSSLTRPVGLRQASSSTVLRGRYHSPSVPTSGTRGSDVRVGLKDD</sequence>
<evidence type="ECO:0000256" key="1">
    <source>
        <dbReference type="SAM" id="MobiDB-lite"/>
    </source>
</evidence>
<accession>A0A507QKM3</accession>
<evidence type="ECO:0000313" key="3">
    <source>
        <dbReference type="Proteomes" id="UP000319663"/>
    </source>
</evidence>
<dbReference type="InterPro" id="IPR036779">
    <property type="entry name" value="LysM_dom_sf"/>
</dbReference>
<proteinExistence type="predicted"/>
<feature type="region of interest" description="Disordered" evidence="1">
    <location>
        <begin position="470"/>
        <end position="521"/>
    </location>
</feature>
<dbReference type="InterPro" id="IPR016477">
    <property type="entry name" value="Fructo-/Ketosamine-3-kinase"/>
</dbReference>
<feature type="compositionally biased region" description="Basic and acidic residues" evidence="1">
    <location>
        <begin position="362"/>
        <end position="372"/>
    </location>
</feature>
<dbReference type="EMBL" id="VIFY01000317">
    <property type="protein sequence ID" value="TQB67732.1"/>
    <property type="molecule type" value="Genomic_DNA"/>
</dbReference>
<dbReference type="PANTHER" id="PTHR12149:SF8">
    <property type="entry name" value="PROTEIN-RIBULOSAMINE 3-KINASE"/>
    <property type="match status" value="1"/>
</dbReference>
<feature type="region of interest" description="Disordered" evidence="1">
    <location>
        <begin position="649"/>
        <end position="687"/>
    </location>
</feature>
<name>A0A507QKM3_MONPU</name>
<reference evidence="2 3" key="1">
    <citation type="submission" date="2019-06" db="EMBL/GenBank/DDBJ databases">
        <title>Wine fermentation using esterase from Monascus purpureus.</title>
        <authorList>
            <person name="Geng C."/>
            <person name="Zhang Y."/>
        </authorList>
    </citation>
    <scope>NUCLEOTIDE SEQUENCE [LARGE SCALE GENOMIC DNA]</scope>
    <source>
        <strain evidence="2">HQ1</strain>
    </source>
</reference>
<gene>
    <name evidence="2" type="ORF">MPDQ_004832</name>
</gene>
<feature type="compositionally biased region" description="Polar residues" evidence="1">
    <location>
        <begin position="747"/>
        <end position="759"/>
    </location>
</feature>
<feature type="compositionally biased region" description="Polar residues" evidence="1">
    <location>
        <begin position="470"/>
        <end position="482"/>
    </location>
</feature>
<feature type="compositionally biased region" description="Basic and acidic residues" evidence="1">
    <location>
        <begin position="413"/>
        <end position="425"/>
    </location>
</feature>
<evidence type="ECO:0000313" key="2">
    <source>
        <dbReference type="EMBL" id="TQB67732.1"/>
    </source>
</evidence>
<dbReference type="Gene3D" id="3.10.350.10">
    <property type="entry name" value="LysM domain"/>
    <property type="match status" value="1"/>
</dbReference>
<feature type="compositionally biased region" description="Polar residues" evidence="1">
    <location>
        <begin position="654"/>
        <end position="671"/>
    </location>
</feature>
<dbReference type="Gene3D" id="3.90.1200.10">
    <property type="match status" value="1"/>
</dbReference>